<keyword evidence="1" id="KW-0472">Membrane</keyword>
<evidence type="ECO:0000256" key="1">
    <source>
        <dbReference type="SAM" id="Phobius"/>
    </source>
</evidence>
<feature type="transmembrane region" description="Helical" evidence="1">
    <location>
        <begin position="175"/>
        <end position="193"/>
    </location>
</feature>
<keyword evidence="1" id="KW-0812">Transmembrane</keyword>
<organism evidence="2">
    <name type="scientific">Leucothrix mucor</name>
    <dbReference type="NCBI Taxonomy" id="45248"/>
    <lineage>
        <taxon>Bacteria</taxon>
        <taxon>Pseudomonadati</taxon>
        <taxon>Pseudomonadota</taxon>
        <taxon>Gammaproteobacteria</taxon>
        <taxon>Thiotrichales</taxon>
        <taxon>Thiotrichaceae</taxon>
        <taxon>Leucothrix</taxon>
    </lineage>
</organism>
<keyword evidence="1" id="KW-1133">Transmembrane helix</keyword>
<feature type="transmembrane region" description="Helical" evidence="1">
    <location>
        <begin position="337"/>
        <end position="357"/>
    </location>
</feature>
<protein>
    <submittedName>
        <fullName evidence="2">DUF2339 domain-containing protein</fullName>
    </submittedName>
</protein>
<feature type="transmembrane region" description="Helical" evidence="1">
    <location>
        <begin position="404"/>
        <end position="426"/>
    </location>
</feature>
<gene>
    <name evidence="2" type="ORF">ENJ51_03120</name>
</gene>
<feature type="transmembrane region" description="Helical" evidence="1">
    <location>
        <begin position="205"/>
        <end position="223"/>
    </location>
</feature>
<name>A0A7V2SYE3_LEUMU</name>
<feature type="transmembrane region" description="Helical" evidence="1">
    <location>
        <begin position="149"/>
        <end position="168"/>
    </location>
</feature>
<feature type="transmembrane region" description="Helical" evidence="1">
    <location>
        <begin position="49"/>
        <end position="66"/>
    </location>
</feature>
<feature type="transmembrane region" description="Helical" evidence="1">
    <location>
        <begin position="235"/>
        <end position="252"/>
    </location>
</feature>
<feature type="transmembrane region" description="Helical" evidence="1">
    <location>
        <begin position="598"/>
        <end position="617"/>
    </location>
</feature>
<dbReference type="PANTHER" id="PTHR38434">
    <property type="entry name" value="BLL2549 PROTEIN"/>
    <property type="match status" value="1"/>
</dbReference>
<feature type="transmembrane region" description="Helical" evidence="1">
    <location>
        <begin position="666"/>
        <end position="687"/>
    </location>
</feature>
<feature type="transmembrane region" description="Helical" evidence="1">
    <location>
        <begin position="733"/>
        <end position="751"/>
    </location>
</feature>
<feature type="transmembrane region" description="Helical" evidence="1">
    <location>
        <begin position="530"/>
        <end position="548"/>
    </location>
</feature>
<feature type="transmembrane region" description="Helical" evidence="1">
    <location>
        <begin position="127"/>
        <end position="143"/>
    </location>
</feature>
<feature type="transmembrane region" description="Helical" evidence="1">
    <location>
        <begin position="707"/>
        <end position="726"/>
    </location>
</feature>
<feature type="transmembrane region" description="Helical" evidence="1">
    <location>
        <begin position="432"/>
        <end position="451"/>
    </location>
</feature>
<dbReference type="InterPro" id="IPR014600">
    <property type="entry name" value="UCP035905_mem"/>
</dbReference>
<feature type="transmembrane region" description="Helical" evidence="1">
    <location>
        <begin position="102"/>
        <end position="120"/>
    </location>
</feature>
<sequence>MDKAISLVKGYFTGGNLFVRIGILILFFGVSFLLKYAADRGAFPIEYRLMAVAIGAIGLLLFGWLLRHKKQTYGLLLQGAGIGLLYLDIFAAFSLYHLIPPLPAFALMFVISLFAAALAVLQDSRSLAVLGFTGGFLAPILTSDGSNNYIGLFSYYIILNIAIVAIAWFKAWRELNLLGFLFTFVVGTAWGYSAYQTENFATIEPFLVIFFLFYVLIAILFSLRQPKKLRGYVDGSLLFGVPLAASGLQYALVKDFEYGISISSFAIGVFYLVLAWFLWKKAGNALRLLAEAFLALGMIFTSLAIPFALATNHTAAAWGLEGLGLIWLGSRQNHLSVRAFGLLLQLGAGILLVYGFIENLFVHNTETPFINATFISALMMAVAGILSARLLATDFSGSKKWEKTISNILLIWGLAWLFSGTLYQIVRYFDEKWLVSGFLLLATAVSLMFIITALRTKPQWKQAWTVAIALLPAMIISALIQSDAVLGLNIIDDHPFRYGGWLAWPLAFSVLYAVIFQLDKHPLSTSLRPIIHTLSALLLVIIITWQGAHQLLFYIAQETAWAQLWFAIPATLTLWFIMKANNWPIKNNRNHYLQQTGAILAIYLILWGLFTATTYGSSDPLPWIPLLNPLDITLVIVLLTLYKGWQSSLRDKEFIATISLFQPNQSLFAIGIAGLTFLWLNFTLFRIASHWFDVPYNAQGIYHSNLVQTAVSVLWALSGVLLTIYASRQKMRVVWIAGGILLGVVVVKLFTVDLSSLSSLARIVSFLVVGILLTSIGYFAPLPDGEEG</sequence>
<feature type="transmembrane region" description="Helical" evidence="1">
    <location>
        <begin position="463"/>
        <end position="481"/>
    </location>
</feature>
<feature type="transmembrane region" description="Helical" evidence="1">
    <location>
        <begin position="369"/>
        <end position="392"/>
    </location>
</feature>
<accession>A0A7V2SYE3</accession>
<feature type="transmembrane region" description="Helical" evidence="1">
    <location>
        <begin position="501"/>
        <end position="518"/>
    </location>
</feature>
<dbReference type="PIRSF" id="PIRSF035905">
    <property type="entry name" value="UCP035905_mp"/>
    <property type="match status" value="1"/>
</dbReference>
<feature type="transmembrane region" description="Helical" evidence="1">
    <location>
        <begin position="560"/>
        <end position="577"/>
    </location>
</feature>
<evidence type="ECO:0000313" key="2">
    <source>
        <dbReference type="EMBL" id="HFC91782.1"/>
    </source>
</evidence>
<feature type="transmembrane region" description="Helical" evidence="1">
    <location>
        <begin position="258"/>
        <end position="279"/>
    </location>
</feature>
<feature type="transmembrane region" description="Helical" evidence="1">
    <location>
        <begin position="17"/>
        <end position="37"/>
    </location>
</feature>
<feature type="transmembrane region" description="Helical" evidence="1">
    <location>
        <begin position="623"/>
        <end position="645"/>
    </location>
</feature>
<dbReference type="AlphaFoldDB" id="A0A7V2SYE3"/>
<dbReference type="PANTHER" id="PTHR38434:SF1">
    <property type="entry name" value="BLL2549 PROTEIN"/>
    <property type="match status" value="1"/>
</dbReference>
<dbReference type="EMBL" id="DRMS01000133">
    <property type="protein sequence ID" value="HFC91782.1"/>
    <property type="molecule type" value="Genomic_DNA"/>
</dbReference>
<reference evidence="2" key="1">
    <citation type="journal article" date="2020" name="mSystems">
        <title>Genome- and Community-Level Interaction Insights into Carbon Utilization and Element Cycling Functions of Hydrothermarchaeota in Hydrothermal Sediment.</title>
        <authorList>
            <person name="Zhou Z."/>
            <person name="Liu Y."/>
            <person name="Xu W."/>
            <person name="Pan J."/>
            <person name="Luo Z.H."/>
            <person name="Li M."/>
        </authorList>
    </citation>
    <scope>NUCLEOTIDE SEQUENCE [LARGE SCALE GENOMIC DNA]</scope>
    <source>
        <strain evidence="2">HyVt-493</strain>
    </source>
</reference>
<dbReference type="Proteomes" id="UP000885750">
    <property type="component" value="Unassembled WGS sequence"/>
</dbReference>
<dbReference type="Pfam" id="PF10101">
    <property type="entry name" value="DUF2339"/>
    <property type="match status" value="1"/>
</dbReference>
<feature type="transmembrane region" description="Helical" evidence="1">
    <location>
        <begin position="288"/>
        <end position="309"/>
    </location>
</feature>
<feature type="transmembrane region" description="Helical" evidence="1">
    <location>
        <begin position="315"/>
        <end position="330"/>
    </location>
</feature>
<feature type="transmembrane region" description="Helical" evidence="1">
    <location>
        <begin position="763"/>
        <end position="782"/>
    </location>
</feature>
<proteinExistence type="predicted"/>
<comment type="caution">
    <text evidence="2">The sequence shown here is derived from an EMBL/GenBank/DDBJ whole genome shotgun (WGS) entry which is preliminary data.</text>
</comment>
<dbReference type="InterPro" id="IPR019286">
    <property type="entry name" value="DUF2339_TM"/>
</dbReference>
<feature type="transmembrane region" description="Helical" evidence="1">
    <location>
        <begin position="73"/>
        <end position="96"/>
    </location>
</feature>